<evidence type="ECO:0000313" key="1">
    <source>
        <dbReference type="EMBL" id="PTB45324.1"/>
    </source>
</evidence>
<dbReference type="EMBL" id="KZ679257">
    <property type="protein sequence ID" value="PTB45324.1"/>
    <property type="molecule type" value="Genomic_DNA"/>
</dbReference>
<name>A0A2T3ZKJ0_TRIA4</name>
<keyword evidence="2" id="KW-1185">Reference proteome</keyword>
<reference evidence="1 2" key="1">
    <citation type="submission" date="2016-07" db="EMBL/GenBank/DDBJ databases">
        <title>Multiple horizontal gene transfer events from other fungi enriched the ability of initially mycotrophic Trichoderma (Ascomycota) to feed on dead plant biomass.</title>
        <authorList>
            <consortium name="DOE Joint Genome Institute"/>
            <person name="Aerts A."/>
            <person name="Atanasova L."/>
            <person name="Chenthamara K."/>
            <person name="Zhang J."/>
            <person name="Grujic M."/>
            <person name="Henrissat B."/>
            <person name="Kuo A."/>
            <person name="Salamov A."/>
            <person name="Lipzen A."/>
            <person name="Labutti K."/>
            <person name="Barry K."/>
            <person name="Miao Y."/>
            <person name="Rahimi M.J."/>
            <person name="Shen Q."/>
            <person name="Grigoriev I.V."/>
            <person name="Kubicek C.P."/>
            <person name="Druzhinina I.S."/>
        </authorList>
    </citation>
    <scope>NUCLEOTIDE SEQUENCE [LARGE SCALE GENOMIC DNA]</scope>
    <source>
        <strain evidence="1 2">CBS 433.97</strain>
    </source>
</reference>
<evidence type="ECO:0000313" key="2">
    <source>
        <dbReference type="Proteomes" id="UP000240493"/>
    </source>
</evidence>
<protein>
    <submittedName>
        <fullName evidence="1">Uncharacterized protein</fullName>
    </submittedName>
</protein>
<sequence length="68" mass="7543">MPQLCKSSGKRLRKSSPHASYYRLLSFNQSQTRIPNARSHMPSTADRGTLAVMPFPGHDSSLIGHGLY</sequence>
<proteinExistence type="predicted"/>
<dbReference type="AlphaFoldDB" id="A0A2T3ZKJ0"/>
<accession>A0A2T3ZKJ0</accession>
<dbReference type="OrthoDB" id="10478913at2759"/>
<dbReference type="Proteomes" id="UP000240493">
    <property type="component" value="Unassembled WGS sequence"/>
</dbReference>
<organism evidence="1 2">
    <name type="scientific">Trichoderma asperellum (strain ATCC 204424 / CBS 433.97 / NBRC 101777)</name>
    <dbReference type="NCBI Taxonomy" id="1042311"/>
    <lineage>
        <taxon>Eukaryota</taxon>
        <taxon>Fungi</taxon>
        <taxon>Dikarya</taxon>
        <taxon>Ascomycota</taxon>
        <taxon>Pezizomycotina</taxon>
        <taxon>Sordariomycetes</taxon>
        <taxon>Hypocreomycetidae</taxon>
        <taxon>Hypocreales</taxon>
        <taxon>Hypocreaceae</taxon>
        <taxon>Trichoderma</taxon>
    </lineage>
</organism>
<gene>
    <name evidence="1" type="ORF">M441DRAFT_54387</name>
</gene>